<gene>
    <name evidence="2" type="ORF">GCM10009102_15380</name>
</gene>
<accession>A0ABN1HTI7</accession>
<protein>
    <submittedName>
        <fullName evidence="2">Uncharacterized protein</fullName>
    </submittedName>
</protein>
<keyword evidence="3" id="KW-1185">Reference proteome</keyword>
<evidence type="ECO:0000313" key="3">
    <source>
        <dbReference type="Proteomes" id="UP001500238"/>
    </source>
</evidence>
<dbReference type="Proteomes" id="UP001500238">
    <property type="component" value="Unassembled WGS sequence"/>
</dbReference>
<proteinExistence type="predicted"/>
<sequence>MDRDPGDFTAHTPPKALADMSEGEISDWLASLPPAPGIRHGDDPDTRSEERALADYAAGRVHSHATVSQWLRTCGTPDHRPFREWLTRHDG</sequence>
<feature type="region of interest" description="Disordered" evidence="1">
    <location>
        <begin position="1"/>
        <end position="48"/>
    </location>
</feature>
<dbReference type="EMBL" id="BAAAES010000008">
    <property type="protein sequence ID" value="GAA0666495.1"/>
    <property type="molecule type" value="Genomic_DNA"/>
</dbReference>
<organism evidence="2 3">
    <name type="scientific">Sphingomonas insulae</name>
    <dbReference type="NCBI Taxonomy" id="424800"/>
    <lineage>
        <taxon>Bacteria</taxon>
        <taxon>Pseudomonadati</taxon>
        <taxon>Pseudomonadota</taxon>
        <taxon>Alphaproteobacteria</taxon>
        <taxon>Sphingomonadales</taxon>
        <taxon>Sphingomonadaceae</taxon>
        <taxon>Sphingomonas</taxon>
    </lineage>
</organism>
<evidence type="ECO:0000313" key="2">
    <source>
        <dbReference type="EMBL" id="GAA0666495.1"/>
    </source>
</evidence>
<evidence type="ECO:0000256" key="1">
    <source>
        <dbReference type="SAM" id="MobiDB-lite"/>
    </source>
</evidence>
<name>A0ABN1HTI7_9SPHN</name>
<dbReference type="RefSeq" id="WP_243848123.1">
    <property type="nucleotide sequence ID" value="NZ_BAAAES010000008.1"/>
</dbReference>
<comment type="caution">
    <text evidence="2">The sequence shown here is derived from an EMBL/GenBank/DDBJ whole genome shotgun (WGS) entry which is preliminary data.</text>
</comment>
<reference evidence="2 3" key="1">
    <citation type="journal article" date="2019" name="Int. J. Syst. Evol. Microbiol.">
        <title>The Global Catalogue of Microorganisms (GCM) 10K type strain sequencing project: providing services to taxonomists for standard genome sequencing and annotation.</title>
        <authorList>
            <consortium name="The Broad Institute Genomics Platform"/>
            <consortium name="The Broad Institute Genome Sequencing Center for Infectious Disease"/>
            <person name="Wu L."/>
            <person name="Ma J."/>
        </authorList>
    </citation>
    <scope>NUCLEOTIDE SEQUENCE [LARGE SCALE GENOMIC DNA]</scope>
    <source>
        <strain evidence="2 3">JCM 14603</strain>
    </source>
</reference>
<feature type="compositionally biased region" description="Basic and acidic residues" evidence="1">
    <location>
        <begin position="39"/>
        <end position="48"/>
    </location>
</feature>